<dbReference type="KEGG" id="vg:64871926"/>
<keyword evidence="2" id="KW-1185">Reference proteome</keyword>
<dbReference type="RefSeq" id="YP_010062265.1">
    <property type="nucleotide sequence ID" value="NC_054792.1"/>
</dbReference>
<organism evidence="1 2">
    <name type="scientific">Mycobacterium phage PP</name>
    <dbReference type="NCBI Taxonomy" id="2077134"/>
    <lineage>
        <taxon>Viruses</taxon>
        <taxon>Duplodnaviria</taxon>
        <taxon>Heunggongvirae</taxon>
        <taxon>Uroviricota</taxon>
        <taxon>Caudoviricetes</taxon>
        <taxon>Sagamiharavirus</taxon>
        <taxon>Sagamiharavirus PP</taxon>
    </lineage>
</organism>
<accession>A0A2Z5XVF8</accession>
<protein>
    <submittedName>
        <fullName evidence="1">Uncharacterized protein</fullName>
    </submittedName>
</protein>
<dbReference type="EMBL" id="AP018486">
    <property type="protein sequence ID" value="BBC53838.1"/>
    <property type="molecule type" value="Genomic_DNA"/>
</dbReference>
<reference evidence="1 2" key="1">
    <citation type="submission" date="2018-01" db="EMBL/GenBank/DDBJ databases">
        <title>Genome sequence of Mycobacterium phage PP.</title>
        <authorList>
            <person name="Uchiyama J."/>
            <person name="Matsuzaki S."/>
        </authorList>
    </citation>
    <scope>NUCLEOTIDE SEQUENCE [LARGE SCALE GENOMIC DNA]</scope>
</reference>
<sequence>MVEHRFPEVLVTDRAVFFDGEELPWHIAEDGISFEPGGRDDFNRLTVEFLTGTVTFNDPWASVHAERWHWMPRNIAFEFEKAIAEFDRIERKHVGR</sequence>
<dbReference type="Proteomes" id="UP000250053">
    <property type="component" value="Segment"/>
</dbReference>
<dbReference type="GeneID" id="64871926"/>
<proteinExistence type="predicted"/>
<evidence type="ECO:0000313" key="1">
    <source>
        <dbReference type="EMBL" id="BBC53838.1"/>
    </source>
</evidence>
<evidence type="ECO:0000313" key="2">
    <source>
        <dbReference type="Proteomes" id="UP000250053"/>
    </source>
</evidence>
<name>A0A2Z5XVF8_9CAUD</name>